<keyword evidence="5 6" id="KW-0472">Membrane</keyword>
<dbReference type="RefSeq" id="XP_040744652.1">
    <property type="nucleotide sequence ID" value="XM_040886988.1"/>
</dbReference>
<evidence type="ECO:0000256" key="2">
    <source>
        <dbReference type="ARBA" id="ARBA00007524"/>
    </source>
</evidence>
<dbReference type="AlphaFoldDB" id="A0A1Y1WC76"/>
<dbReference type="PANTHER" id="PTHR10057">
    <property type="entry name" value="PERIPHERAL-TYPE BENZODIAZEPINE RECEPTOR"/>
    <property type="match status" value="1"/>
</dbReference>
<evidence type="ECO:0000256" key="1">
    <source>
        <dbReference type="ARBA" id="ARBA00004141"/>
    </source>
</evidence>
<feature type="transmembrane region" description="Helical" evidence="6">
    <location>
        <begin position="45"/>
        <end position="64"/>
    </location>
</feature>
<evidence type="ECO:0000256" key="3">
    <source>
        <dbReference type="ARBA" id="ARBA00022692"/>
    </source>
</evidence>
<evidence type="ECO:0008006" key="9">
    <source>
        <dbReference type="Google" id="ProtNLM"/>
    </source>
</evidence>
<dbReference type="Pfam" id="PF03073">
    <property type="entry name" value="TspO_MBR"/>
    <property type="match status" value="1"/>
</dbReference>
<evidence type="ECO:0000313" key="8">
    <source>
        <dbReference type="Proteomes" id="UP000193922"/>
    </source>
</evidence>
<accession>A0A1Y1WC76</accession>
<dbReference type="PANTHER" id="PTHR10057:SF0">
    <property type="entry name" value="TRANSLOCATOR PROTEIN"/>
    <property type="match status" value="1"/>
</dbReference>
<keyword evidence="8" id="KW-1185">Reference proteome</keyword>
<dbReference type="InterPro" id="IPR004307">
    <property type="entry name" value="TspO_MBR"/>
</dbReference>
<evidence type="ECO:0000256" key="5">
    <source>
        <dbReference type="ARBA" id="ARBA00023136"/>
    </source>
</evidence>
<dbReference type="InterPro" id="IPR038330">
    <property type="entry name" value="TspO/MBR-related_sf"/>
</dbReference>
<dbReference type="OrthoDB" id="8841220at2759"/>
<sequence>MSPWIVPAVFVPVALGVGTSFKALSSSDWHTRLRKPKYNAPHASLLPVLVLLYTLQGIGSYLVSNEMVVGDHTAELVAQTAGQAGLGFFWLQLTFLAFWPRLLACGVRLALADLCVAVVVQVLGMIQFFRVSVAGGLLMLVSLLGCVALGVWNLALVRKSS</sequence>
<comment type="similarity">
    <text evidence="2">Belongs to the TspO/BZRP family.</text>
</comment>
<keyword evidence="3 6" id="KW-0812">Transmembrane</keyword>
<dbReference type="GO" id="GO:0033013">
    <property type="term" value="P:tetrapyrrole metabolic process"/>
    <property type="evidence" value="ECO:0007669"/>
    <property type="project" value="UniProtKB-ARBA"/>
</dbReference>
<evidence type="ECO:0000313" key="7">
    <source>
        <dbReference type="EMBL" id="ORX71137.1"/>
    </source>
</evidence>
<organism evidence="7 8">
    <name type="scientific">Linderina pennispora</name>
    <dbReference type="NCBI Taxonomy" id="61395"/>
    <lineage>
        <taxon>Eukaryota</taxon>
        <taxon>Fungi</taxon>
        <taxon>Fungi incertae sedis</taxon>
        <taxon>Zoopagomycota</taxon>
        <taxon>Kickxellomycotina</taxon>
        <taxon>Kickxellomycetes</taxon>
        <taxon>Kickxellales</taxon>
        <taxon>Kickxellaceae</taxon>
        <taxon>Linderina</taxon>
    </lineage>
</organism>
<feature type="transmembrane region" description="Helical" evidence="6">
    <location>
        <begin position="6"/>
        <end position="24"/>
    </location>
</feature>
<dbReference type="STRING" id="61395.A0A1Y1WC76"/>
<dbReference type="GeneID" id="63803636"/>
<evidence type="ECO:0000256" key="6">
    <source>
        <dbReference type="SAM" id="Phobius"/>
    </source>
</evidence>
<comment type="caution">
    <text evidence="7">The sequence shown here is derived from an EMBL/GenBank/DDBJ whole genome shotgun (WGS) entry which is preliminary data.</text>
</comment>
<reference evidence="7 8" key="1">
    <citation type="submission" date="2016-07" db="EMBL/GenBank/DDBJ databases">
        <title>Pervasive Adenine N6-methylation of Active Genes in Fungi.</title>
        <authorList>
            <consortium name="DOE Joint Genome Institute"/>
            <person name="Mondo S.J."/>
            <person name="Dannebaum R.O."/>
            <person name="Kuo R.C."/>
            <person name="Labutti K."/>
            <person name="Haridas S."/>
            <person name="Kuo A."/>
            <person name="Salamov A."/>
            <person name="Ahrendt S.R."/>
            <person name="Lipzen A."/>
            <person name="Sullivan W."/>
            <person name="Andreopoulos W.B."/>
            <person name="Clum A."/>
            <person name="Lindquist E."/>
            <person name="Daum C."/>
            <person name="Ramamoorthy G.K."/>
            <person name="Gryganskyi A."/>
            <person name="Culley D."/>
            <person name="Magnuson J.K."/>
            <person name="James T.Y."/>
            <person name="O'Malley M.A."/>
            <person name="Stajich J.E."/>
            <person name="Spatafora J.W."/>
            <person name="Visel A."/>
            <person name="Grigoriev I.V."/>
        </authorList>
    </citation>
    <scope>NUCLEOTIDE SEQUENCE [LARGE SCALE GENOMIC DNA]</scope>
    <source>
        <strain evidence="7 8">ATCC 12442</strain>
    </source>
</reference>
<dbReference type="GO" id="GO:0016020">
    <property type="term" value="C:membrane"/>
    <property type="evidence" value="ECO:0007669"/>
    <property type="project" value="UniProtKB-SubCell"/>
</dbReference>
<feature type="transmembrane region" description="Helical" evidence="6">
    <location>
        <begin position="76"/>
        <end position="99"/>
    </location>
</feature>
<dbReference type="Gene3D" id="1.20.1260.100">
    <property type="entry name" value="TspO/MBR protein"/>
    <property type="match status" value="1"/>
</dbReference>
<comment type="subcellular location">
    <subcellularLocation>
        <location evidence="1">Membrane</location>
        <topology evidence="1">Multi-pass membrane protein</topology>
    </subcellularLocation>
</comment>
<feature type="transmembrane region" description="Helical" evidence="6">
    <location>
        <begin position="111"/>
        <end position="129"/>
    </location>
</feature>
<gene>
    <name evidence="7" type="ORF">DL89DRAFT_266153</name>
</gene>
<name>A0A1Y1WC76_9FUNG</name>
<feature type="transmembrane region" description="Helical" evidence="6">
    <location>
        <begin position="135"/>
        <end position="157"/>
    </location>
</feature>
<protein>
    <recommendedName>
        <fullName evidence="9">TRP C-terminal domain-containing protein</fullName>
    </recommendedName>
</protein>
<evidence type="ECO:0000256" key="4">
    <source>
        <dbReference type="ARBA" id="ARBA00022989"/>
    </source>
</evidence>
<dbReference type="Proteomes" id="UP000193922">
    <property type="component" value="Unassembled WGS sequence"/>
</dbReference>
<proteinExistence type="inferred from homology"/>
<dbReference type="EMBL" id="MCFD01000004">
    <property type="protein sequence ID" value="ORX71137.1"/>
    <property type="molecule type" value="Genomic_DNA"/>
</dbReference>
<keyword evidence="4 6" id="KW-1133">Transmembrane helix</keyword>